<dbReference type="InParanoid" id="A0A078AZC3"/>
<evidence type="ECO:0000256" key="1">
    <source>
        <dbReference type="SAM" id="MobiDB-lite"/>
    </source>
</evidence>
<dbReference type="AlphaFoldDB" id="A0A078AZC3"/>
<gene>
    <name evidence="2" type="primary">Contig15131.g16124</name>
    <name evidence="2" type="ORF">STYLEM_16902</name>
</gene>
<reference evidence="2 3" key="1">
    <citation type="submission" date="2014-06" db="EMBL/GenBank/DDBJ databases">
        <authorList>
            <person name="Swart Estienne"/>
        </authorList>
    </citation>
    <scope>NUCLEOTIDE SEQUENCE [LARGE SCALE GENOMIC DNA]</scope>
    <source>
        <strain evidence="2 3">130c</strain>
    </source>
</reference>
<dbReference type="EMBL" id="CCKQ01015939">
    <property type="protein sequence ID" value="CDW87790.1"/>
    <property type="molecule type" value="Genomic_DNA"/>
</dbReference>
<dbReference type="Proteomes" id="UP000039865">
    <property type="component" value="Unassembled WGS sequence"/>
</dbReference>
<protein>
    <submittedName>
        <fullName evidence="2">Uncharacterized protein</fullName>
    </submittedName>
</protein>
<evidence type="ECO:0000313" key="2">
    <source>
        <dbReference type="EMBL" id="CDW87790.1"/>
    </source>
</evidence>
<name>A0A078AZC3_STYLE</name>
<keyword evidence="3" id="KW-1185">Reference proteome</keyword>
<organism evidence="2 3">
    <name type="scientific">Stylonychia lemnae</name>
    <name type="common">Ciliate</name>
    <dbReference type="NCBI Taxonomy" id="5949"/>
    <lineage>
        <taxon>Eukaryota</taxon>
        <taxon>Sar</taxon>
        <taxon>Alveolata</taxon>
        <taxon>Ciliophora</taxon>
        <taxon>Intramacronucleata</taxon>
        <taxon>Spirotrichea</taxon>
        <taxon>Stichotrichia</taxon>
        <taxon>Sporadotrichida</taxon>
        <taxon>Oxytrichidae</taxon>
        <taxon>Stylonychinae</taxon>
        <taxon>Stylonychia</taxon>
    </lineage>
</organism>
<accession>A0A078AZC3</accession>
<evidence type="ECO:0000313" key="3">
    <source>
        <dbReference type="Proteomes" id="UP000039865"/>
    </source>
</evidence>
<sequence length="415" mass="47766">MNLSIFKKKSLVVKSEEILSVLGNKSEALKVNSSSRYLGFIMTGTCVFDIKEEVKPQSSIEKINQEFLCNFLTNMILQSHFQLDSSKEDDQAESIIELEIFSIKKSSQISEMLVQIQNEDQSFKTHELSTFTINQDSSLIQQSFDNRLKVLTNIRKLGEIDLRNLKYFQTKGILDDYIIKGHFSVQYNILLFKLQQKQINQSQYNKVILPKLVNNLEEKHNNTQKDHSIKNLISQKNHSQILKNMPVKQINNEPENSSRQKHSKNSFAKARYSQEDIQSQVQLNNNLKSSENKQSNFKKLFSIFNQNRVQPAKDKLNSQNSYQINDSQDIIPESFNKMNDISKNEDKTMIIENETDQSSIGIAAQTKFGANINIAKEAYIRQTESNSFTQIKLIDQNLSAIDNPCDISQSKINML</sequence>
<feature type="region of interest" description="Disordered" evidence="1">
    <location>
        <begin position="250"/>
        <end position="275"/>
    </location>
</feature>
<proteinExistence type="predicted"/>